<dbReference type="Gene3D" id="3.30.70.2450">
    <property type="match status" value="1"/>
</dbReference>
<keyword evidence="4" id="KW-0812">Transmembrane</keyword>
<dbReference type="InterPro" id="IPR036188">
    <property type="entry name" value="FAD/NAD-bd_sf"/>
</dbReference>
<evidence type="ECO:0000313" key="6">
    <source>
        <dbReference type="EMBL" id="OAR00654.1"/>
    </source>
</evidence>
<proteinExistence type="predicted"/>
<dbReference type="SUPFAM" id="SSF51905">
    <property type="entry name" value="FAD/NAD(P)-binding domain"/>
    <property type="match status" value="1"/>
</dbReference>
<dbReference type="GO" id="GO:0008688">
    <property type="term" value="F:3-(3-hydroxyphenyl)propionate hydroxylase activity"/>
    <property type="evidence" value="ECO:0007669"/>
    <property type="project" value="TreeGrafter"/>
</dbReference>
<dbReference type="PANTHER" id="PTHR43476:SF3">
    <property type="entry name" value="FAD-BINDING MONOOXYGENASE"/>
    <property type="match status" value="1"/>
</dbReference>
<keyword evidence="1" id="KW-0285">Flavoprotein</keyword>
<dbReference type="Gene3D" id="3.50.50.60">
    <property type="entry name" value="FAD/NAD(P)-binding domain"/>
    <property type="match status" value="1"/>
</dbReference>
<dbReference type="Proteomes" id="UP000243081">
    <property type="component" value="Unassembled WGS sequence"/>
</dbReference>
<dbReference type="Pfam" id="PF01494">
    <property type="entry name" value="FAD_binding_3"/>
    <property type="match status" value="1"/>
</dbReference>
<evidence type="ECO:0000256" key="1">
    <source>
        <dbReference type="ARBA" id="ARBA00022630"/>
    </source>
</evidence>
<evidence type="ECO:0000256" key="4">
    <source>
        <dbReference type="SAM" id="Phobius"/>
    </source>
</evidence>
<name>A0A179IGM1_CORDF</name>
<dbReference type="AlphaFoldDB" id="A0A179IGM1"/>
<comment type="caution">
    <text evidence="6">The sequence shown here is derived from an EMBL/GenBank/DDBJ whole genome shotgun (WGS) entry which is preliminary data.</text>
</comment>
<keyword evidence="4" id="KW-0472">Membrane</keyword>
<dbReference type="EMBL" id="LUKN01001593">
    <property type="protein sequence ID" value="OAR00654.1"/>
    <property type="molecule type" value="Genomic_DNA"/>
</dbReference>
<evidence type="ECO:0000256" key="3">
    <source>
        <dbReference type="ARBA" id="ARBA00023002"/>
    </source>
</evidence>
<dbReference type="OrthoDB" id="4867672at2759"/>
<evidence type="ECO:0000259" key="5">
    <source>
        <dbReference type="Pfam" id="PF01494"/>
    </source>
</evidence>
<sequence length="394" mass="43163">MAITGGVTIVGAGPAGLLLAILLAKSGIKGIKVVEKNSGPTDETRAVFYLPVSMFEFERAGILTDVTTAALHPKSACFRDAADGKPLFSMPGKGMIALPLDKLAAIIESHTAQYDEVEVLYGHEVVELGQNELTAWVDVQTANGRKRLESQYIVGCDGGKSFVRRALFGEQAMPGFTWDKSLAAIDLTYDLDSNLLETADSNLFLHPENAWLAFRPDKETNHWRAICRFEGKPEGAKLDDALKALLPGHPSPEQYTVVRARTYQIHQRIVDSMRFGRVLLASDAAHLCCPYGAMGLNGGIADVGSLRDCLVAIHEEKANDTILDVYSEVRRDKWKTIIDPMSQGTLKLIFSDPANIADQPAFKMSQLMKTDPETARARAPDPLALRYDFSSHFV</sequence>
<feature type="domain" description="FAD-binding" evidence="5">
    <location>
        <begin position="7"/>
        <end position="337"/>
    </location>
</feature>
<organism evidence="6 7">
    <name type="scientific">Cordyceps confragosa</name>
    <name type="common">Lecanicillium lecanii</name>
    <dbReference type="NCBI Taxonomy" id="2714763"/>
    <lineage>
        <taxon>Eukaryota</taxon>
        <taxon>Fungi</taxon>
        <taxon>Dikarya</taxon>
        <taxon>Ascomycota</taxon>
        <taxon>Pezizomycotina</taxon>
        <taxon>Sordariomycetes</taxon>
        <taxon>Hypocreomycetidae</taxon>
        <taxon>Hypocreales</taxon>
        <taxon>Cordycipitaceae</taxon>
        <taxon>Akanthomyces</taxon>
    </lineage>
</organism>
<keyword evidence="7" id="KW-1185">Reference proteome</keyword>
<evidence type="ECO:0000256" key="2">
    <source>
        <dbReference type="ARBA" id="ARBA00022827"/>
    </source>
</evidence>
<dbReference type="PRINTS" id="PR00420">
    <property type="entry name" value="RNGMNOXGNASE"/>
</dbReference>
<dbReference type="InterPro" id="IPR002938">
    <property type="entry name" value="FAD-bd"/>
</dbReference>
<protein>
    <recommendedName>
        <fullName evidence="5">FAD-binding domain-containing protein</fullName>
    </recommendedName>
</protein>
<evidence type="ECO:0000313" key="7">
    <source>
        <dbReference type="Proteomes" id="UP000243081"/>
    </source>
</evidence>
<dbReference type="InterPro" id="IPR050631">
    <property type="entry name" value="PheA/TfdB_FAD_monoxygenase"/>
</dbReference>
<dbReference type="GO" id="GO:0019622">
    <property type="term" value="P:3-(3-hydroxy)phenylpropionate catabolic process"/>
    <property type="evidence" value="ECO:0007669"/>
    <property type="project" value="TreeGrafter"/>
</dbReference>
<dbReference type="GO" id="GO:0071949">
    <property type="term" value="F:FAD binding"/>
    <property type="evidence" value="ECO:0007669"/>
    <property type="project" value="InterPro"/>
</dbReference>
<accession>A0A179IGM1</accession>
<feature type="transmembrane region" description="Helical" evidence="4">
    <location>
        <begin position="6"/>
        <end position="24"/>
    </location>
</feature>
<reference evidence="6 7" key="1">
    <citation type="submission" date="2016-03" db="EMBL/GenBank/DDBJ databases">
        <title>Fine-scale spatial genetic structure of a fungal parasite of coffee scale insects.</title>
        <authorList>
            <person name="Jackson D."/>
            <person name="Zemenick K.A."/>
            <person name="Malloure B."/>
            <person name="Quandt C.A."/>
            <person name="James T.Y."/>
        </authorList>
    </citation>
    <scope>NUCLEOTIDE SEQUENCE [LARGE SCALE GENOMIC DNA]</scope>
    <source>
        <strain evidence="6 7">UM487</strain>
    </source>
</reference>
<dbReference type="PANTHER" id="PTHR43476">
    <property type="entry name" value="3-(3-HYDROXY-PHENYL)PROPIONATE/3-HYDROXYCINNAMIC ACID HYDROXYLASE"/>
    <property type="match status" value="1"/>
</dbReference>
<keyword evidence="2" id="KW-0274">FAD</keyword>
<dbReference type="OMA" id="HQRCAPS"/>
<keyword evidence="4" id="KW-1133">Transmembrane helix</keyword>
<gene>
    <name evidence="6" type="ORF">LLEC1_06774</name>
</gene>
<keyword evidence="3" id="KW-0560">Oxidoreductase</keyword>